<feature type="compositionally biased region" description="Basic and acidic residues" evidence="6">
    <location>
        <begin position="256"/>
        <end position="269"/>
    </location>
</feature>
<dbReference type="InterPro" id="IPR000306">
    <property type="entry name" value="Znf_FYVE"/>
</dbReference>
<feature type="region of interest" description="Disordered" evidence="6">
    <location>
        <begin position="118"/>
        <end position="214"/>
    </location>
</feature>
<dbReference type="GO" id="GO:0008270">
    <property type="term" value="F:zinc ion binding"/>
    <property type="evidence" value="ECO:0007669"/>
    <property type="project" value="UniProtKB-KW"/>
</dbReference>
<feature type="region of interest" description="Disordered" evidence="6">
    <location>
        <begin position="697"/>
        <end position="897"/>
    </location>
</feature>
<keyword evidence="5" id="KW-0175">Coiled coil</keyword>
<feature type="coiled-coil region" evidence="5">
    <location>
        <begin position="913"/>
        <end position="943"/>
    </location>
</feature>
<dbReference type="PROSITE" id="PS50178">
    <property type="entry name" value="ZF_FYVE"/>
    <property type="match status" value="1"/>
</dbReference>
<evidence type="ECO:0000256" key="5">
    <source>
        <dbReference type="SAM" id="Coils"/>
    </source>
</evidence>
<feature type="compositionally biased region" description="Acidic residues" evidence="6">
    <location>
        <begin position="450"/>
        <end position="460"/>
    </location>
</feature>
<dbReference type="EMBL" id="CACRZD030000013">
    <property type="protein sequence ID" value="CAA6669885.1"/>
    <property type="molecule type" value="Genomic_DNA"/>
</dbReference>
<evidence type="ECO:0000256" key="2">
    <source>
        <dbReference type="ARBA" id="ARBA00022771"/>
    </source>
</evidence>
<feature type="region of interest" description="Disordered" evidence="6">
    <location>
        <begin position="429"/>
        <end position="518"/>
    </location>
</feature>
<dbReference type="InterPro" id="IPR011990">
    <property type="entry name" value="TPR-like_helical_dom_sf"/>
</dbReference>
<evidence type="ECO:0000256" key="4">
    <source>
        <dbReference type="PROSITE-ProRule" id="PRU00091"/>
    </source>
</evidence>
<proteinExistence type="predicted"/>
<dbReference type="SUPFAM" id="SSF57903">
    <property type="entry name" value="FYVE/PHD zinc finger"/>
    <property type="match status" value="1"/>
</dbReference>
<keyword evidence="2 4" id="KW-0863">Zinc-finger</keyword>
<dbReference type="Gene3D" id="3.30.40.10">
    <property type="entry name" value="Zinc/RING finger domain, C3HC4 (zinc finger)"/>
    <property type="match status" value="1"/>
</dbReference>
<feature type="compositionally biased region" description="Low complexity" evidence="6">
    <location>
        <begin position="867"/>
        <end position="877"/>
    </location>
</feature>
<feature type="compositionally biased region" description="Basic and acidic residues" evidence="6">
    <location>
        <begin position="711"/>
        <end position="730"/>
    </location>
</feature>
<evidence type="ECO:0000313" key="8">
    <source>
        <dbReference type="EMBL" id="CAA2630642.1"/>
    </source>
</evidence>
<evidence type="ECO:0000256" key="1">
    <source>
        <dbReference type="ARBA" id="ARBA00022723"/>
    </source>
</evidence>
<feature type="compositionally biased region" description="Basic and acidic residues" evidence="6">
    <location>
        <begin position="466"/>
        <end position="497"/>
    </location>
</feature>
<dbReference type="PANTHER" id="PTHR47553">
    <property type="entry name" value="MYOSIN-11"/>
    <property type="match status" value="1"/>
</dbReference>
<name>A0A7I8JJC6_SPIIN</name>
<feature type="region of interest" description="Disordered" evidence="6">
    <location>
        <begin position="238"/>
        <end position="281"/>
    </location>
</feature>
<keyword evidence="1" id="KW-0479">Metal-binding</keyword>
<dbReference type="InterPro" id="IPR019734">
    <property type="entry name" value="TPR_rpt"/>
</dbReference>
<feature type="compositionally biased region" description="Basic and acidic residues" evidence="6">
    <location>
        <begin position="186"/>
        <end position="214"/>
    </location>
</feature>
<dbReference type="SUPFAM" id="SSF48452">
    <property type="entry name" value="TPR-like"/>
    <property type="match status" value="1"/>
</dbReference>
<accession>A0A7I8JJC6</accession>
<evidence type="ECO:0000256" key="3">
    <source>
        <dbReference type="ARBA" id="ARBA00022833"/>
    </source>
</evidence>
<feature type="compositionally biased region" description="Polar residues" evidence="6">
    <location>
        <begin position="131"/>
        <end position="146"/>
    </location>
</feature>
<protein>
    <recommendedName>
        <fullName evidence="7">FYVE-type domain-containing protein</fullName>
    </recommendedName>
</protein>
<feature type="region of interest" description="Disordered" evidence="6">
    <location>
        <begin position="374"/>
        <end position="406"/>
    </location>
</feature>
<reference evidence="8 9" key="1">
    <citation type="submission" date="2019-12" db="EMBL/GenBank/DDBJ databases">
        <authorList>
            <person name="Scholz U."/>
            <person name="Mascher M."/>
            <person name="Fiebig A."/>
        </authorList>
    </citation>
    <scope>NUCLEOTIDE SEQUENCE</scope>
</reference>
<feature type="compositionally biased region" description="Low complexity" evidence="6">
    <location>
        <begin position="648"/>
        <end position="660"/>
    </location>
</feature>
<evidence type="ECO:0000313" key="9">
    <source>
        <dbReference type="Proteomes" id="UP001189122"/>
    </source>
</evidence>
<dbReference type="Pfam" id="PF01363">
    <property type="entry name" value="FYVE"/>
    <property type="match status" value="1"/>
</dbReference>
<feature type="compositionally biased region" description="Basic and acidic residues" evidence="6">
    <location>
        <begin position="736"/>
        <end position="748"/>
    </location>
</feature>
<dbReference type="EMBL" id="LR743600">
    <property type="protein sequence ID" value="CAA2630642.1"/>
    <property type="molecule type" value="Genomic_DNA"/>
</dbReference>
<feature type="compositionally biased region" description="Basic and acidic residues" evidence="6">
    <location>
        <begin position="880"/>
        <end position="893"/>
    </location>
</feature>
<feature type="compositionally biased region" description="Basic and acidic residues" evidence="6">
    <location>
        <begin position="830"/>
        <end position="860"/>
    </location>
</feature>
<dbReference type="InterPro" id="IPR017455">
    <property type="entry name" value="Znf_FYVE-rel"/>
</dbReference>
<sequence>MTRFEPSPKAYPKLRGFRFPLQSSLIRGNNRKGKDAGEDWIAGKALDAWGDWVVDASHCQGCSSQFSFISRKHHCRRCGGIFCNSCTQQRMTLRGQGDAPVRICDPCKKLEDAARFELRHGHKNRTMKEAFSQTPGTEENLSSSSLREPRSDMATGIASSSKPPNEAATSESNGDALKGGNILNEMESKSPEELRQQAVEEKKKHRILKGEGKHEEALQAFKRGKELERQAQALDIALRKSRRKSSASTNSVISQDKNDSSEGLTDKRNPISQSRKPVKDDLVSELRDLGWTDGDLHDSDKKPENLSLEGELSSIIKEVLPKASARKGPSAIDNSQVLAHKKKALMLKREGKLAEAKEELKKAKVLEKELEEQALLGQADDSDDELSTLVRSLDDHKQDDPLADFGPNLLTNFDPISVPDDLVLDDNFDVNDDDMNDPDMAAALKSFGWSEEDDHAEEDGTVSLPSRRESPQSEVLRLKKEALNQKRAAKQLEKDLEIAQNEPPASHSRSQPISDVNDKIVTEIKDPEFRPKPKSKLLIQRELLALKKKALALRREGRVDEADEELSKGKDLELQLQEMENPPNLAPAKLEGIKKNQHQSFAPLDVSASFAVDEEPEATPEVTENDMDDPALLSVLKNLGWTEEDVVAVSSTGGSSGKASDQLTEETCPPASVPKVQRSKAEIQREILAIKRRALAFRRQGKTQEAEEELERAKPLEEHIQAMEESKVPKNEVTQEEAHDVGLERGEASSRSALPLPDVSTPGTSKPESPPVAALVGSQHNQRDPEGISSSQSGKHSVMNPVPDSEDNPSPSLESLDDQIRARKRKAVALKREGKLAEAREELRQAKLMEKGLEEGKRGQVVEAGQSSSSTSTSSPSVVFERKPLSGRDRFKLQQESLAHKRQALRLRREGKIEESEAEFELAKSLEAQLEEMDNSKSLTNKNGAQADDSVVEDFLDPQLMSALRSIGWEESDIKTSSKKVNIISPEKSEAKIALPKDVAAYPERAKLEEQINSEKRRALNLKRAGKQAEALEALRSAKSLEKKLMSLG</sequence>
<feature type="domain" description="FYVE-type" evidence="7">
    <location>
        <begin position="53"/>
        <end position="112"/>
    </location>
</feature>
<dbReference type="AlphaFoldDB" id="A0A7I8JJC6"/>
<dbReference type="InterPro" id="IPR013083">
    <property type="entry name" value="Znf_RING/FYVE/PHD"/>
</dbReference>
<organism evidence="8">
    <name type="scientific">Spirodela intermedia</name>
    <name type="common">Intermediate duckweed</name>
    <dbReference type="NCBI Taxonomy" id="51605"/>
    <lineage>
        <taxon>Eukaryota</taxon>
        <taxon>Viridiplantae</taxon>
        <taxon>Streptophyta</taxon>
        <taxon>Embryophyta</taxon>
        <taxon>Tracheophyta</taxon>
        <taxon>Spermatophyta</taxon>
        <taxon>Magnoliopsida</taxon>
        <taxon>Liliopsida</taxon>
        <taxon>Araceae</taxon>
        <taxon>Lemnoideae</taxon>
        <taxon>Spirodela</taxon>
    </lineage>
</organism>
<feature type="region of interest" description="Disordered" evidence="6">
    <location>
        <begin position="648"/>
        <end position="680"/>
    </location>
</feature>
<dbReference type="SMART" id="SM00064">
    <property type="entry name" value="FYVE"/>
    <property type="match status" value="1"/>
</dbReference>
<dbReference type="PANTHER" id="PTHR47553:SF1">
    <property type="entry name" value="RING_FYVE_PHD ZINC FINGER SUPERFAMILY PROTEIN"/>
    <property type="match status" value="1"/>
</dbReference>
<evidence type="ECO:0000259" key="7">
    <source>
        <dbReference type="PROSITE" id="PS50178"/>
    </source>
</evidence>
<dbReference type="SMART" id="SM00028">
    <property type="entry name" value="TPR"/>
    <property type="match status" value="6"/>
</dbReference>
<keyword evidence="9" id="KW-1185">Reference proteome</keyword>
<feature type="compositionally biased region" description="Polar residues" evidence="6">
    <location>
        <begin position="157"/>
        <end position="173"/>
    </location>
</feature>
<evidence type="ECO:0000256" key="6">
    <source>
        <dbReference type="SAM" id="MobiDB-lite"/>
    </source>
</evidence>
<dbReference type="Proteomes" id="UP001189122">
    <property type="component" value="Unassembled WGS sequence"/>
</dbReference>
<gene>
    <name evidence="8" type="ORF">SI7747_13016288</name>
</gene>
<dbReference type="InterPro" id="IPR011011">
    <property type="entry name" value="Znf_FYVE_PHD"/>
</dbReference>
<keyword evidence="3" id="KW-0862">Zinc</keyword>